<dbReference type="PANTHER" id="PTHR34817:SF2">
    <property type="entry name" value="NUCLEOTIDYLTRANSFERASE"/>
    <property type="match status" value="1"/>
</dbReference>
<proteinExistence type="predicted"/>
<dbReference type="AlphaFoldDB" id="A0A1U7IJK5"/>
<dbReference type="Proteomes" id="UP000185860">
    <property type="component" value="Unassembled WGS sequence"/>
</dbReference>
<accession>A0A1U7IJK5</accession>
<dbReference type="STRING" id="454136.NIES2119_14125"/>
<name>A0A1U7IJK5_9CYAN</name>
<dbReference type="OrthoDB" id="569183at2"/>
<dbReference type="EMBL" id="MRCE01000012">
    <property type="protein sequence ID" value="OKH37378.1"/>
    <property type="molecule type" value="Genomic_DNA"/>
</dbReference>
<dbReference type="Pfam" id="PF10127">
    <property type="entry name" value="RlaP"/>
    <property type="match status" value="1"/>
</dbReference>
<protein>
    <submittedName>
        <fullName evidence="1">Nucleotidyltransferase</fullName>
    </submittedName>
</protein>
<evidence type="ECO:0000313" key="1">
    <source>
        <dbReference type="EMBL" id="OKH37378.1"/>
    </source>
</evidence>
<dbReference type="RefSeq" id="WP_073594127.1">
    <property type="nucleotide sequence ID" value="NZ_MRCE01000012.1"/>
</dbReference>
<gene>
    <name evidence="1" type="ORF">NIES2119_14125</name>
</gene>
<dbReference type="InterPro" id="IPR018775">
    <property type="entry name" value="RlaP"/>
</dbReference>
<dbReference type="GO" id="GO:0016740">
    <property type="term" value="F:transferase activity"/>
    <property type="evidence" value="ECO:0007669"/>
    <property type="project" value="UniProtKB-KW"/>
</dbReference>
<comment type="caution">
    <text evidence="1">The sequence shown here is derived from an EMBL/GenBank/DDBJ whole genome shotgun (WGS) entry which is preliminary data.</text>
</comment>
<keyword evidence="1" id="KW-0808">Transferase</keyword>
<evidence type="ECO:0000313" key="2">
    <source>
        <dbReference type="Proteomes" id="UP000185860"/>
    </source>
</evidence>
<reference evidence="1 2" key="1">
    <citation type="submission" date="2016-11" db="EMBL/GenBank/DDBJ databases">
        <title>Draft Genome Sequences of Nine Cyanobacterial Strains from Diverse Habitats.</title>
        <authorList>
            <person name="Zhu T."/>
            <person name="Hou S."/>
            <person name="Lu X."/>
            <person name="Hess W.R."/>
        </authorList>
    </citation>
    <scope>NUCLEOTIDE SEQUENCE [LARGE SCALE GENOMIC DNA]</scope>
    <source>
        <strain evidence="1 2">IAM M-71</strain>
    </source>
</reference>
<dbReference type="PANTHER" id="PTHR34817">
    <property type="entry name" value="NUCLEOTIDYLTRANSFERASE"/>
    <property type="match status" value="1"/>
</dbReference>
<organism evidence="1 2">
    <name type="scientific">[Phormidium ambiguum] IAM M-71</name>
    <dbReference type="NCBI Taxonomy" id="454136"/>
    <lineage>
        <taxon>Bacteria</taxon>
        <taxon>Bacillati</taxon>
        <taxon>Cyanobacteriota</taxon>
        <taxon>Cyanophyceae</taxon>
        <taxon>Oscillatoriophycideae</taxon>
        <taxon>Aerosakkonematales</taxon>
        <taxon>Aerosakkonemataceae</taxon>
        <taxon>Floridanema</taxon>
    </lineage>
</organism>
<sequence length="311" mass="36056">MKPITNYNLILPVGTQVVTRVEVKTSTGEISCLRGAVGEIVRSPTDNSHTYQIQLPTGVQVNLRRHEFSIRKHYQREGLEQSHLLADYNLYDSVIYRCVVGSRAFGLDNEGSDIDRRGIYLPPADLHWSLYGVPEQLENNANQECYWELQKFLILALKANPNVLECLYTPLVETATPLAEELLNLRHIFLSQLVYQTYNSYVLSQFKKMEQDLRNQGEIRFKHAMHLIRLLLSGITILEAGFVPVRVEEYRSQLLAIRNQEMSWDEVNQWRLSLHQKFDRAFANTSLPERPDYEQANAFLLRARRFMVVGE</sequence>